<dbReference type="EMBL" id="HACA01014805">
    <property type="protein sequence ID" value="CDW32166.1"/>
    <property type="molecule type" value="Transcribed_RNA"/>
</dbReference>
<dbReference type="AlphaFoldDB" id="A0A0K2U391"/>
<keyword evidence="1" id="KW-0472">Membrane</keyword>
<feature type="transmembrane region" description="Helical" evidence="1">
    <location>
        <begin position="20"/>
        <end position="38"/>
    </location>
</feature>
<reference evidence="2" key="1">
    <citation type="submission" date="2014-05" db="EMBL/GenBank/DDBJ databases">
        <authorList>
            <person name="Chronopoulou M."/>
        </authorList>
    </citation>
    <scope>NUCLEOTIDE SEQUENCE</scope>
    <source>
        <tissue evidence="2">Whole organism</tissue>
    </source>
</reference>
<evidence type="ECO:0000313" key="2">
    <source>
        <dbReference type="EMBL" id="CDW32166.1"/>
    </source>
</evidence>
<protein>
    <submittedName>
        <fullName evidence="2">Uncharacterized protein</fullName>
    </submittedName>
</protein>
<accession>A0A0K2U391</accession>
<sequence>HGVGSFDRPSLPRADPSLPLYYFWFCTFNSFFSLILYTDFSPVLTFKLYNYYLLQNIYVHNFGTHDVINNSFVF</sequence>
<feature type="non-terminal residue" evidence="2">
    <location>
        <position position="1"/>
    </location>
</feature>
<name>A0A0K2U391_LEPSM</name>
<keyword evidence="1" id="KW-0812">Transmembrane</keyword>
<evidence type="ECO:0000256" key="1">
    <source>
        <dbReference type="SAM" id="Phobius"/>
    </source>
</evidence>
<keyword evidence="1" id="KW-1133">Transmembrane helix</keyword>
<organism evidence="2">
    <name type="scientific">Lepeophtheirus salmonis</name>
    <name type="common">Salmon louse</name>
    <name type="synonym">Caligus salmonis</name>
    <dbReference type="NCBI Taxonomy" id="72036"/>
    <lineage>
        <taxon>Eukaryota</taxon>
        <taxon>Metazoa</taxon>
        <taxon>Ecdysozoa</taxon>
        <taxon>Arthropoda</taxon>
        <taxon>Crustacea</taxon>
        <taxon>Multicrustacea</taxon>
        <taxon>Hexanauplia</taxon>
        <taxon>Copepoda</taxon>
        <taxon>Siphonostomatoida</taxon>
        <taxon>Caligidae</taxon>
        <taxon>Lepeophtheirus</taxon>
    </lineage>
</organism>
<proteinExistence type="predicted"/>